<dbReference type="Proteomes" id="UP000094669">
    <property type="component" value="Unassembled WGS sequence"/>
</dbReference>
<evidence type="ECO:0000313" key="1">
    <source>
        <dbReference type="EMBL" id="PNV71665.1"/>
    </source>
</evidence>
<reference evidence="1" key="1">
    <citation type="submission" date="2018-01" db="EMBL/GenBank/DDBJ databases">
        <title>Genomic characterization of Leptospira inadai serogroup Lyme isolated from captured rat in Brazil and comparative analysis with human reference strain.</title>
        <authorList>
            <person name="Moreno L.Z."/>
            <person name="Loureiro A.P."/>
            <person name="Miraglia F."/>
            <person name="Kremer F.S."/>
            <person name="Eslabao M.R."/>
            <person name="Dellagostin O.A."/>
            <person name="Lilenbaum W."/>
            <person name="Moreno A.M."/>
        </authorList>
    </citation>
    <scope>NUCLEOTIDE SEQUENCE [LARGE SCALE GENOMIC DNA]</scope>
    <source>
        <strain evidence="1">M34/99</strain>
    </source>
</reference>
<keyword evidence="2" id="KW-1185">Reference proteome</keyword>
<proteinExistence type="predicted"/>
<organism evidence="1 2">
    <name type="scientific">Leptospira inadai serovar Lyme</name>
    <dbReference type="NCBI Taxonomy" id="293084"/>
    <lineage>
        <taxon>Bacteria</taxon>
        <taxon>Pseudomonadati</taxon>
        <taxon>Spirochaetota</taxon>
        <taxon>Spirochaetia</taxon>
        <taxon>Leptospirales</taxon>
        <taxon>Leptospiraceae</taxon>
        <taxon>Leptospira</taxon>
    </lineage>
</organism>
<gene>
    <name evidence="1" type="ORF">BES34_021080</name>
</gene>
<protein>
    <submittedName>
        <fullName evidence="1">Uncharacterized protein</fullName>
    </submittedName>
</protein>
<accession>A0ABX4YCR4</accession>
<sequence>MRSFSEDRGQKTDAFVFRGQRSEDRCVRFAHARQKLHDVGKVIEVEERSNITQEFSFRTWKFRSLMFCPLQKTVAATSW</sequence>
<dbReference type="EMBL" id="MCRM02000041">
    <property type="protein sequence ID" value="PNV71665.1"/>
    <property type="molecule type" value="Genomic_DNA"/>
</dbReference>
<name>A0ABX4YCR4_9LEPT</name>
<comment type="caution">
    <text evidence="1">The sequence shown here is derived from an EMBL/GenBank/DDBJ whole genome shotgun (WGS) entry which is preliminary data.</text>
</comment>
<evidence type="ECO:0000313" key="2">
    <source>
        <dbReference type="Proteomes" id="UP000094669"/>
    </source>
</evidence>